<evidence type="ECO:0000256" key="3">
    <source>
        <dbReference type="ARBA" id="ARBA00022691"/>
    </source>
</evidence>
<keyword evidence="5" id="KW-1185">Reference proteome</keyword>
<name>A0A918A3F7_9ACTN</name>
<dbReference type="EMBL" id="BMNK01000004">
    <property type="protein sequence ID" value="GGP06180.1"/>
    <property type="molecule type" value="Genomic_DNA"/>
</dbReference>
<dbReference type="RefSeq" id="WP_189139067.1">
    <property type="nucleotide sequence ID" value="NZ_BMNK01000004.1"/>
</dbReference>
<dbReference type="GO" id="GO:0009312">
    <property type="term" value="P:oligosaccharide biosynthetic process"/>
    <property type="evidence" value="ECO:0007669"/>
    <property type="project" value="InterPro"/>
</dbReference>
<accession>A0A918A3F7</accession>
<sequence>MTAAKDLADKMHRAFFRTLSLLSSRGQGALLRRYFDWWHRRPDPWNMGTDAYEQAKYAATLAQVSAGPYRRILEMGCSEGVFTQRLVRAHPDAHVTAVDISERALRRAAERVAEAADRTLLVAADLLTFTAEHRYDLVFCSETLYYVGRGDRLRQASAQLIGLLAPGGVLVLVHPWPEARRLHRFVDASGAVSRVSEFVETAAHRPFAVSVYRAPGRTAASATG</sequence>
<comment type="caution">
    <text evidence="4">The sequence shown here is derived from an EMBL/GenBank/DDBJ whole genome shotgun (WGS) entry which is preliminary data.</text>
</comment>
<dbReference type="PANTHER" id="PTHR43464:SF19">
    <property type="entry name" value="UBIQUINONE BIOSYNTHESIS O-METHYLTRANSFERASE, MITOCHONDRIAL"/>
    <property type="match status" value="1"/>
</dbReference>
<evidence type="ECO:0008006" key="6">
    <source>
        <dbReference type="Google" id="ProtNLM"/>
    </source>
</evidence>
<evidence type="ECO:0000256" key="2">
    <source>
        <dbReference type="ARBA" id="ARBA00022679"/>
    </source>
</evidence>
<dbReference type="Gene3D" id="3.40.50.150">
    <property type="entry name" value="Vaccinia Virus protein VP39"/>
    <property type="match status" value="1"/>
</dbReference>
<dbReference type="SUPFAM" id="SSF53335">
    <property type="entry name" value="S-adenosyl-L-methionine-dependent methyltransferases"/>
    <property type="match status" value="1"/>
</dbReference>
<dbReference type="Proteomes" id="UP000660745">
    <property type="component" value="Unassembled WGS sequence"/>
</dbReference>
<dbReference type="InterPro" id="IPR008715">
    <property type="entry name" value="SAM-MeTfrase_NodS-like"/>
</dbReference>
<dbReference type="InterPro" id="IPR029063">
    <property type="entry name" value="SAM-dependent_MTases_sf"/>
</dbReference>
<dbReference type="Pfam" id="PF05401">
    <property type="entry name" value="NodS"/>
    <property type="match status" value="1"/>
</dbReference>
<keyword evidence="2" id="KW-0808">Transferase</keyword>
<dbReference type="PANTHER" id="PTHR43464">
    <property type="entry name" value="METHYLTRANSFERASE"/>
    <property type="match status" value="1"/>
</dbReference>
<reference evidence="4" key="1">
    <citation type="journal article" date="2014" name="Int. J. Syst. Evol. Microbiol.">
        <title>Complete genome sequence of Corynebacterium casei LMG S-19264T (=DSM 44701T), isolated from a smear-ripened cheese.</title>
        <authorList>
            <consortium name="US DOE Joint Genome Institute (JGI-PGF)"/>
            <person name="Walter F."/>
            <person name="Albersmeier A."/>
            <person name="Kalinowski J."/>
            <person name="Ruckert C."/>
        </authorList>
    </citation>
    <scope>NUCLEOTIDE SEQUENCE</scope>
    <source>
        <strain evidence="4">CGMCC 4.7430</strain>
    </source>
</reference>
<proteinExistence type="predicted"/>
<keyword evidence="1" id="KW-0489">Methyltransferase</keyword>
<dbReference type="GO" id="GO:0008757">
    <property type="term" value="F:S-adenosylmethionine-dependent methyltransferase activity"/>
    <property type="evidence" value="ECO:0007669"/>
    <property type="project" value="InterPro"/>
</dbReference>
<dbReference type="AlphaFoldDB" id="A0A918A3F7"/>
<organism evidence="4 5">
    <name type="scientific">Nonomuraea glycinis</name>
    <dbReference type="NCBI Taxonomy" id="2047744"/>
    <lineage>
        <taxon>Bacteria</taxon>
        <taxon>Bacillati</taxon>
        <taxon>Actinomycetota</taxon>
        <taxon>Actinomycetes</taxon>
        <taxon>Streptosporangiales</taxon>
        <taxon>Streptosporangiaceae</taxon>
        <taxon>Nonomuraea</taxon>
    </lineage>
</organism>
<evidence type="ECO:0000313" key="4">
    <source>
        <dbReference type="EMBL" id="GGP06180.1"/>
    </source>
</evidence>
<evidence type="ECO:0000313" key="5">
    <source>
        <dbReference type="Proteomes" id="UP000660745"/>
    </source>
</evidence>
<dbReference type="CDD" id="cd02440">
    <property type="entry name" value="AdoMet_MTases"/>
    <property type="match status" value="1"/>
</dbReference>
<dbReference type="GO" id="GO:0032259">
    <property type="term" value="P:methylation"/>
    <property type="evidence" value="ECO:0007669"/>
    <property type="project" value="UniProtKB-KW"/>
</dbReference>
<keyword evidence="3" id="KW-0949">S-adenosyl-L-methionine</keyword>
<protein>
    <recommendedName>
        <fullName evidence="6">Methyltransferase domain-containing protein</fullName>
    </recommendedName>
</protein>
<reference evidence="4" key="2">
    <citation type="submission" date="2020-09" db="EMBL/GenBank/DDBJ databases">
        <authorList>
            <person name="Sun Q."/>
            <person name="Zhou Y."/>
        </authorList>
    </citation>
    <scope>NUCLEOTIDE SEQUENCE</scope>
    <source>
        <strain evidence="4">CGMCC 4.7430</strain>
    </source>
</reference>
<gene>
    <name evidence="4" type="ORF">GCM10012278_28560</name>
</gene>
<evidence type="ECO:0000256" key="1">
    <source>
        <dbReference type="ARBA" id="ARBA00022603"/>
    </source>
</evidence>